<accession>A0AC35U8K9</accession>
<reference evidence="2" key="1">
    <citation type="submission" date="2016-11" db="UniProtKB">
        <authorList>
            <consortium name="WormBaseParasite"/>
        </authorList>
    </citation>
    <scope>IDENTIFICATION</scope>
    <source>
        <strain evidence="2">KR3021</strain>
    </source>
</reference>
<name>A0AC35U8K9_9BILA</name>
<sequence length="599" mass="67678">MDWKQFTIQVTIFLTIILSSYKVDGRRIFDSYTTKKTPIYESTWAYMKVSSSQKPGLEKTYCVNYNQFATRPLPPTFLASPKTSFYQIPTTIVPLQKDDTSQLNQTIVTDLPYSSRFLKINEHAFDRYASSIYIIQDDPSHPRAHNATSNLYLPEEMNAERNSYLVRQSYIDEIKEMFKNTDIKLQFFRPNDYYLDGGEFLLSGISIFCVTFGSLLAVYNYKKALKESQKLPTTIKENKSLGRTLQPTDLDSEQTNLKDPTTTITKPESKIISNVACAVVILIQVGLLAFVLYMTYKFRNNAVIFFNIFICIIGPCAISGLTYLLLSRFFKDPWNLNWNHIKKGLCLKFALSDQPTHIGMFGLVGYGIGLVVGLSWYCMRMESYGYILLNVLNVATSVYLLSKVEPTSFSVLFVFATVLVLYDFFMVFLSPYLTADGCSIMVYAATGGSCPTEQQRRLEAMAEFKDLPSPTIDFTPVEIIPMVFIMPKMMDSMSSCANAQIERQYKTGILGLGDIVIPALLIANAFLLDKFFFTTKRRFYGILGIVGYMVGMVITQLVLQASSMAQPALIYLIPSVSLFIMVPALIMGEGKTILHAFST</sequence>
<proteinExistence type="predicted"/>
<dbReference type="WBParaSite" id="RSKR_0000920900.1">
    <property type="protein sequence ID" value="RSKR_0000920900.1"/>
    <property type="gene ID" value="RSKR_0000920900"/>
</dbReference>
<protein>
    <submittedName>
        <fullName evidence="2">DUF4203 domain-containing protein</fullName>
    </submittedName>
</protein>
<dbReference type="Proteomes" id="UP000095286">
    <property type="component" value="Unplaced"/>
</dbReference>
<evidence type="ECO:0000313" key="2">
    <source>
        <dbReference type="WBParaSite" id="RSKR_0000920900.1"/>
    </source>
</evidence>
<organism evidence="1 2">
    <name type="scientific">Rhabditophanes sp. KR3021</name>
    <dbReference type="NCBI Taxonomy" id="114890"/>
    <lineage>
        <taxon>Eukaryota</taxon>
        <taxon>Metazoa</taxon>
        <taxon>Ecdysozoa</taxon>
        <taxon>Nematoda</taxon>
        <taxon>Chromadorea</taxon>
        <taxon>Rhabditida</taxon>
        <taxon>Tylenchina</taxon>
        <taxon>Panagrolaimomorpha</taxon>
        <taxon>Strongyloidoidea</taxon>
        <taxon>Alloionematidae</taxon>
        <taxon>Rhabditophanes</taxon>
    </lineage>
</organism>
<evidence type="ECO:0000313" key="1">
    <source>
        <dbReference type="Proteomes" id="UP000095286"/>
    </source>
</evidence>